<dbReference type="RefSeq" id="WP_126980572.1">
    <property type="nucleotide sequence ID" value="NZ_PQSP01000007.1"/>
</dbReference>
<evidence type="ECO:0000313" key="8">
    <source>
        <dbReference type="Proteomes" id="UP000286947"/>
    </source>
</evidence>
<evidence type="ECO:0000256" key="2">
    <source>
        <dbReference type="ARBA" id="ARBA00022729"/>
    </source>
</evidence>
<accession>A0A433SBK8</accession>
<evidence type="ECO:0000256" key="4">
    <source>
        <dbReference type="SAM" id="SignalP"/>
    </source>
</evidence>
<gene>
    <name evidence="7" type="primary">yfhM</name>
    <name evidence="7" type="ORF">CUZ56_02392</name>
</gene>
<keyword evidence="8" id="KW-1185">Reference proteome</keyword>
<dbReference type="InterPro" id="IPR041246">
    <property type="entry name" value="Bact_MG10"/>
</dbReference>
<dbReference type="Pfam" id="PF01835">
    <property type="entry name" value="MG2"/>
    <property type="match status" value="1"/>
</dbReference>
<dbReference type="PANTHER" id="PTHR40094">
    <property type="entry name" value="ALPHA-2-MACROGLOBULIN HOMOLOG"/>
    <property type="match status" value="1"/>
</dbReference>
<dbReference type="SMART" id="SM01359">
    <property type="entry name" value="A2M_N_2"/>
    <property type="match status" value="1"/>
</dbReference>
<dbReference type="GO" id="GO:0004866">
    <property type="term" value="F:endopeptidase inhibitor activity"/>
    <property type="evidence" value="ECO:0007669"/>
    <property type="project" value="InterPro"/>
</dbReference>
<evidence type="ECO:0000259" key="6">
    <source>
        <dbReference type="SMART" id="SM01360"/>
    </source>
</evidence>
<dbReference type="Proteomes" id="UP000286947">
    <property type="component" value="Unassembled WGS sequence"/>
</dbReference>
<dbReference type="InterPro" id="IPR002890">
    <property type="entry name" value="MG2"/>
</dbReference>
<dbReference type="OrthoDB" id="9767116at2"/>
<dbReference type="Pfam" id="PF07703">
    <property type="entry name" value="A2M_BRD"/>
    <property type="match status" value="1"/>
</dbReference>
<sequence precursor="true">MKPIQHAIALISLSLAAMSVQAAQITALSPQGEIAQVRQVAVKFDEAMVPMGDSNATAPLTLVCDPAAVLESGQGRWVDEKNWVFDFKSDLPPGVKCTAKIAEDLQSVAGNAYSGQIHYNFNTGGPFVKTIRPWEGNTIAEDQAFILRLNGDATAQTISQYVWCESSAVGEQIPVNIIEGDERTKILTHFGWGKEATEHPAQYWVLQCQQRLSPNTAFKLVYGQGVATPTNITNNIQKVFNYTVREEFKANFSCVRENAQAACMPLESMRLNFNAMLPLALAEQIVLKGSNGQTYQPIISDNDRQSGLVYGLSFPKPLPEESTFQVVLPADIQDDSGRKLANADQFPLNVATAEMPPLAKFAAAPFGIVELYGTPDAPPMVPLTVRRVENTLDVLAQSMPANRGTVSNVRLTSDKEIIRWLRAVDIFNRGWIDRSEATNLMPQAQIPSRVNPDNGRAESWVPTREISLLAEINSAKPIELPQEGDGQGATRPFEVIGIPLTEPGYHVLEVASPALGDALLEPEYGQRNMYVRTGVLVTNLAVHAKIGRENSLVWVTTLNEGKPVPDAEVRILGCNGTEYFSGKTDAQGIVNIDEQLPDGTCPGRRNWEKFLFISARAADEKAPGGMDMAFTLSTWDRGIEYWRFSYPTNFSPKASSVATTVFDRTLLRAGETVSMKHFIRDLNLGGFALPEGRLPDIVKIIHQGSGQETTLPLTWERTGGGLSASSVFEIPATAKLGNYTITLARKSGGDSYDRYYTGGFQVEEFRLPVFEGSISVNTQGDSKALVQPKDVPLGLQINYLSGGGAAQLPVQISAVVRETGISFRDYDRRFSFNPPPTGPYPSRSYGDEDYDDDYSDEAASSSATGQKLIADKLPLTLDRNGSGQITLAQIPVVTRAQDLLVEASFADPNGEIVTLRRNETLWPAAVVAGIRNDNWVAVKNSNVTLQAIALSTDGKPQAGVPMEIRAQQRLITSTRKRLVGGFYTYDSHTEIKDLGTICSGTSDEQGLLTCTHKFGPTPEQLAACAEASTTSGVTVSVCQATEGGQIELVAVAKDEAGRTAQAFTSLWVLSRDELWFGGSDSDRIDLLPEQPEYRPGDTARFQLRMPFRDATALVTVEREGVIESHVVPVSGSNPTIELKVGEHWGPNVYISALVLRGRLHEVPLYSFFTWGYKNTDQWWNDFQNNADYAPPTALVDLSKPAYRLGVAEIRVIDPAYQLNVQVATDQPSYQVRSTAKATITITLPDGTPAAHADVALAVVDEALLELKKNQSWDLLSAMLTRRSWGVRTATAQMEIIGRRHYGRKALPAGGGGGNGGASARELFDTLLVWNPSVELDANGQATIDIPLNDSLTTFRVVAIAADGSSRFGSGSAKFRSTQDLQLISGLPPVVRSDDSYRAGITVRNATEQPMKVDVSATATGLTLEPITLEIPANSAREAVWEVTVPAELAGMYQGQMAWEISAKDTSTEKGATDAIKVSQRILTGVPITVRQATLKQLDGTLELPVAPPSDGLPGRGGIQISMVPRLAEGLPAITDWLNRYPYICLEQRVSVELGTRDTAGWKALAARIPSYLDEDGLAYYYPPSGSISRRGSDILTAYILSSADEASKLNAELALPAEVSKPMLAGLAKFAEGKLQRDYWSPRKDLDMRRLAAMEALSRYNQFHPRMLSTITLAPNQWPTTSVIQWLQILQRTPSIANRDERMAEAQQILRSRLNVAGTRLGFSTEENDYWWWLMWNSDLNAAYLLLATLNDDGWQEDLPKLVTGFIARQQNGAWHTTTANLWGSFALEQFSRKFEHQPVHGLTQIRMVDADGKTTGSGTVDWKLVHRITDNAIGTHAPGTNVAFGAPSAAASFANNSVFMAWPTPPQQSTVILNQDGSGKPWATIQSLAAVPLKAPFSAGYSITKTVTPIDEQVKGEVSRGDIWRVRIEVNAQTDMTWVVVNDPIPGGATILGSGLGRDSEIATSTPTPASDSNTGNNWRAWLAYQERAQDGFRAYYQFVPKGTFSIEYTVRLNNVGTFILPPTRVEAMYAPEMFGESPNASVTIKPAPAAGH</sequence>
<dbReference type="PANTHER" id="PTHR40094:SF1">
    <property type="entry name" value="UBIQUITIN DOMAIN-CONTAINING PROTEIN"/>
    <property type="match status" value="1"/>
</dbReference>
<keyword evidence="2 4" id="KW-0732">Signal</keyword>
<dbReference type="SMART" id="SM01360">
    <property type="entry name" value="A2M"/>
    <property type="match status" value="1"/>
</dbReference>
<evidence type="ECO:0000259" key="5">
    <source>
        <dbReference type="SMART" id="SM01359"/>
    </source>
</evidence>
<comment type="caution">
    <text evidence="7">The sequence shown here is derived from an EMBL/GenBank/DDBJ whole genome shotgun (WGS) entry which is preliminary data.</text>
</comment>
<dbReference type="InterPro" id="IPR001599">
    <property type="entry name" value="Macroglobln_a2"/>
</dbReference>
<dbReference type="Pfam" id="PF00207">
    <property type="entry name" value="A2M"/>
    <property type="match status" value="1"/>
</dbReference>
<evidence type="ECO:0000256" key="3">
    <source>
        <dbReference type="SAM" id="MobiDB-lite"/>
    </source>
</evidence>
<name>A0A433SBK8_9BURK</name>
<dbReference type="Gene3D" id="2.60.40.1930">
    <property type="match status" value="1"/>
</dbReference>
<dbReference type="Pfam" id="PF13205">
    <property type="entry name" value="Big_5"/>
    <property type="match status" value="1"/>
</dbReference>
<evidence type="ECO:0000313" key="7">
    <source>
        <dbReference type="EMBL" id="RUS66034.1"/>
    </source>
</evidence>
<protein>
    <submittedName>
        <fullName evidence="7">Putative lipoprotein YfhM</fullName>
    </submittedName>
</protein>
<reference evidence="7 8" key="1">
    <citation type="submission" date="2018-01" db="EMBL/GenBank/DDBJ databases">
        <title>Saezia sanguinis gen. nov., sp. nov., in the order Burkholderiales isolated from human blood.</title>
        <authorList>
            <person name="Medina-Pascual M.J."/>
            <person name="Valdezate S."/>
            <person name="Monzon S."/>
            <person name="Cuesta I."/>
            <person name="Carrasco G."/>
            <person name="Villalon P."/>
            <person name="Saez-Nieto J.A."/>
        </authorList>
    </citation>
    <scope>NUCLEOTIDE SEQUENCE [LARGE SCALE GENOMIC DNA]</scope>
    <source>
        <strain evidence="7 8">CNM695-12</strain>
    </source>
</reference>
<proteinExistence type="inferred from homology"/>
<keyword evidence="7" id="KW-0449">Lipoprotein</keyword>
<organism evidence="7 8">
    <name type="scientific">Saezia sanguinis</name>
    <dbReference type="NCBI Taxonomy" id="1965230"/>
    <lineage>
        <taxon>Bacteria</taxon>
        <taxon>Pseudomonadati</taxon>
        <taxon>Pseudomonadota</taxon>
        <taxon>Betaproteobacteria</taxon>
        <taxon>Burkholderiales</taxon>
        <taxon>Saeziaceae</taxon>
        <taxon>Saezia</taxon>
    </lineage>
</organism>
<feature type="compositionally biased region" description="Acidic residues" evidence="3">
    <location>
        <begin position="847"/>
        <end position="856"/>
    </location>
</feature>
<dbReference type="InterPro" id="IPR032812">
    <property type="entry name" value="SbsA_Ig"/>
</dbReference>
<feature type="domain" description="Alpha-2-macroglobulin" evidence="6">
    <location>
        <begin position="1326"/>
        <end position="1416"/>
    </location>
</feature>
<feature type="signal peptide" evidence="4">
    <location>
        <begin position="1"/>
        <end position="22"/>
    </location>
</feature>
<feature type="chain" id="PRO_5018992734" evidence="4">
    <location>
        <begin position="23"/>
        <end position="2054"/>
    </location>
</feature>
<feature type="region of interest" description="Disordered" evidence="3">
    <location>
        <begin position="827"/>
        <end position="862"/>
    </location>
</feature>
<dbReference type="Pfam" id="PF11974">
    <property type="entry name" value="bMG3"/>
    <property type="match status" value="1"/>
</dbReference>
<feature type="domain" description="Alpha-2-macroglobulin bait region" evidence="5">
    <location>
        <begin position="1084"/>
        <end position="1266"/>
    </location>
</feature>
<dbReference type="InterPro" id="IPR021868">
    <property type="entry name" value="Alpha_2_Macroglob_MG3"/>
</dbReference>
<evidence type="ECO:0000256" key="1">
    <source>
        <dbReference type="ARBA" id="ARBA00010556"/>
    </source>
</evidence>
<dbReference type="EMBL" id="PQSP01000007">
    <property type="protein sequence ID" value="RUS66034.1"/>
    <property type="molecule type" value="Genomic_DNA"/>
</dbReference>
<dbReference type="Pfam" id="PF17973">
    <property type="entry name" value="bMG10"/>
    <property type="match status" value="1"/>
</dbReference>
<dbReference type="InterPro" id="IPR011625">
    <property type="entry name" value="A2M_N_BRD"/>
</dbReference>
<comment type="similarity">
    <text evidence="1">Belongs to the protease inhibitor I39 (alpha-2-macroglobulin) family. Bacterial alpha-2-macroglobulin subfamily.</text>
</comment>
<dbReference type="InterPro" id="IPR051802">
    <property type="entry name" value="YfhM-like"/>
</dbReference>